<reference evidence="2" key="1">
    <citation type="journal article" date="2019" name="Int. J. Syst. Evol. Microbiol.">
        <title>The Global Catalogue of Microorganisms (GCM) 10K type strain sequencing project: providing services to taxonomists for standard genome sequencing and annotation.</title>
        <authorList>
            <consortium name="The Broad Institute Genomics Platform"/>
            <consortium name="The Broad Institute Genome Sequencing Center for Infectious Disease"/>
            <person name="Wu L."/>
            <person name="Ma J."/>
        </authorList>
    </citation>
    <scope>NUCLEOTIDE SEQUENCE [LARGE SCALE GENOMIC DNA]</scope>
    <source>
        <strain evidence="2">JCM 14902</strain>
    </source>
</reference>
<accession>A0ABP5DND3</accession>
<protein>
    <recommendedName>
        <fullName evidence="3">Polysaccharide pyruvyl transferase domain-containing protein</fullName>
    </recommendedName>
</protein>
<name>A0ABP5DND3_9MICO</name>
<keyword evidence="2" id="KW-1185">Reference proteome</keyword>
<dbReference type="Proteomes" id="UP001500326">
    <property type="component" value="Unassembled WGS sequence"/>
</dbReference>
<sequence length="379" mass="41262">MAAERNVFAVGRGQYENIGDIILRRPLLDWAREGGRLHVYVGNSPDGYDEALGVGDDDVIYRSLPKWYSALLKSALKGTASSIYKPGEIQLTLVGMKEHLVMLPAAALIRARGGSVSRIGVGARNFAPLPRAVMWPSNALSSYTRWRDDSTAEYLGFGSAMPDLGYAEGLSDADLAAAIDDTSRDVMVISLRDDVDVAPRPYPDEEWFAGITSFARSQGLEIWVVTQVAVDNDRSRRLVKDLGANLLEWSEIADHAAQEARLRALYRRTRVAASDRLHVIIAAFTEGAAPVGLQLYGEDKEQKVVRHFGTIGIDDVAVNTSGMPAAELADSLARITSKRGDMLRRLLIARGRLSDVRGELIAVLSDEPADTLTAEVVVG</sequence>
<evidence type="ECO:0008006" key="3">
    <source>
        <dbReference type="Google" id="ProtNLM"/>
    </source>
</evidence>
<gene>
    <name evidence="1" type="ORF">GCM10009777_15520</name>
</gene>
<dbReference type="RefSeq" id="WP_344060129.1">
    <property type="nucleotide sequence ID" value="NZ_BAAAOH010000001.1"/>
</dbReference>
<evidence type="ECO:0000313" key="1">
    <source>
        <dbReference type="EMBL" id="GAA1982638.1"/>
    </source>
</evidence>
<dbReference type="EMBL" id="BAAAOH010000001">
    <property type="protein sequence ID" value="GAA1982638.1"/>
    <property type="molecule type" value="Genomic_DNA"/>
</dbReference>
<proteinExistence type="predicted"/>
<comment type="caution">
    <text evidence="1">The sequence shown here is derived from an EMBL/GenBank/DDBJ whole genome shotgun (WGS) entry which is preliminary data.</text>
</comment>
<organism evidence="1 2">
    <name type="scientific">Microbacterium pumilum</name>
    <dbReference type="NCBI Taxonomy" id="344165"/>
    <lineage>
        <taxon>Bacteria</taxon>
        <taxon>Bacillati</taxon>
        <taxon>Actinomycetota</taxon>
        <taxon>Actinomycetes</taxon>
        <taxon>Micrococcales</taxon>
        <taxon>Microbacteriaceae</taxon>
        <taxon>Microbacterium</taxon>
    </lineage>
</organism>
<evidence type="ECO:0000313" key="2">
    <source>
        <dbReference type="Proteomes" id="UP001500326"/>
    </source>
</evidence>